<sequence>MQTSLLAIIACVAAAAYALPLDAAAVQAKRDGATVSGSDDINISWCFHPNVCAREAKQVRVDPARAFWYLIDLRRITRVGSRLVPFERVGQALGAWCVVHGADDEGAPMAEVEVLAKPGVGLGARSSALLDARVAARRAPGSVVGDEGADLVDELGGEVLLGERRMPYSARGDGESGL</sequence>
<keyword evidence="1" id="KW-0732">Signal</keyword>
<accession>A0A8H7DSU6</accession>
<feature type="chain" id="PRO_5034801949" evidence="1">
    <location>
        <begin position="19"/>
        <end position="178"/>
    </location>
</feature>
<evidence type="ECO:0000313" key="2">
    <source>
        <dbReference type="EMBL" id="KAF7424916.1"/>
    </source>
</evidence>
<dbReference type="AlphaFoldDB" id="A0A8H7DSU6"/>
<reference evidence="2" key="1">
    <citation type="submission" date="2019-07" db="EMBL/GenBank/DDBJ databases">
        <authorList>
            <person name="Palmer J.M."/>
        </authorList>
    </citation>
    <scope>NUCLEOTIDE SEQUENCE</scope>
    <source>
        <strain evidence="2">PC9</strain>
    </source>
</reference>
<dbReference type="Proteomes" id="UP000623687">
    <property type="component" value="Unassembled WGS sequence"/>
</dbReference>
<comment type="caution">
    <text evidence="2">The sequence shown here is derived from an EMBL/GenBank/DDBJ whole genome shotgun (WGS) entry which is preliminary data.</text>
</comment>
<gene>
    <name evidence="2" type="ORF">PC9H_010227</name>
</gene>
<feature type="signal peptide" evidence="1">
    <location>
        <begin position="1"/>
        <end position="18"/>
    </location>
</feature>
<keyword evidence="3" id="KW-1185">Reference proteome</keyword>
<protein>
    <submittedName>
        <fullName evidence="2">Uncharacterized protein</fullName>
    </submittedName>
</protein>
<organism evidence="2 3">
    <name type="scientific">Pleurotus ostreatus</name>
    <name type="common">Oyster mushroom</name>
    <name type="synonym">White-rot fungus</name>
    <dbReference type="NCBI Taxonomy" id="5322"/>
    <lineage>
        <taxon>Eukaryota</taxon>
        <taxon>Fungi</taxon>
        <taxon>Dikarya</taxon>
        <taxon>Basidiomycota</taxon>
        <taxon>Agaricomycotina</taxon>
        <taxon>Agaricomycetes</taxon>
        <taxon>Agaricomycetidae</taxon>
        <taxon>Agaricales</taxon>
        <taxon>Pleurotineae</taxon>
        <taxon>Pleurotaceae</taxon>
        <taxon>Pleurotus</taxon>
    </lineage>
</organism>
<dbReference type="VEuPathDB" id="FungiDB:PC9H_010227"/>
<proteinExistence type="predicted"/>
<name>A0A8H7DSU6_PLEOS</name>
<dbReference type="EMBL" id="JACETU010000007">
    <property type="protein sequence ID" value="KAF7424916.1"/>
    <property type="molecule type" value="Genomic_DNA"/>
</dbReference>
<dbReference type="GeneID" id="59380045"/>
<evidence type="ECO:0000256" key="1">
    <source>
        <dbReference type="SAM" id="SignalP"/>
    </source>
</evidence>
<dbReference type="RefSeq" id="XP_036629110.1">
    <property type="nucleotide sequence ID" value="XM_036779721.1"/>
</dbReference>
<evidence type="ECO:0000313" key="3">
    <source>
        <dbReference type="Proteomes" id="UP000623687"/>
    </source>
</evidence>